<dbReference type="Gene3D" id="3.30.70.120">
    <property type="match status" value="1"/>
</dbReference>
<dbReference type="InterPro" id="IPR011322">
    <property type="entry name" value="N-reg_PII-like_a/b"/>
</dbReference>
<keyword evidence="3" id="KW-1185">Reference proteome</keyword>
<protein>
    <submittedName>
        <fullName evidence="2">Divalent-cation tolerance protein CutA</fullName>
    </submittedName>
</protein>
<accession>A0A562ZPW2</accession>
<dbReference type="InterPro" id="IPR004323">
    <property type="entry name" value="Ion_tolerance_CutA"/>
</dbReference>
<dbReference type="AlphaFoldDB" id="A0A562ZPW2"/>
<dbReference type="InterPro" id="IPR015867">
    <property type="entry name" value="N-reg_PII/ATP_PRibTrfase_C"/>
</dbReference>
<comment type="similarity">
    <text evidence="1">Belongs to the CutA family.</text>
</comment>
<dbReference type="GO" id="GO:0005507">
    <property type="term" value="F:copper ion binding"/>
    <property type="evidence" value="ECO:0007669"/>
    <property type="project" value="TreeGrafter"/>
</dbReference>
<dbReference type="Proteomes" id="UP000318199">
    <property type="component" value="Unassembled WGS sequence"/>
</dbReference>
<evidence type="ECO:0000256" key="1">
    <source>
        <dbReference type="ARBA" id="ARBA00010169"/>
    </source>
</evidence>
<dbReference type="PANTHER" id="PTHR23419:SF8">
    <property type="entry name" value="FI09726P"/>
    <property type="match status" value="1"/>
</dbReference>
<dbReference type="OrthoDB" id="37622at2"/>
<gene>
    <name evidence="2" type="ORF">FN976_15405</name>
</gene>
<evidence type="ECO:0000313" key="2">
    <source>
        <dbReference type="EMBL" id="TWO70368.1"/>
    </source>
</evidence>
<name>A0A562ZPW2_9BURK</name>
<proteinExistence type="inferred from homology"/>
<dbReference type="EMBL" id="VOBQ01000012">
    <property type="protein sequence ID" value="TWO70368.1"/>
    <property type="molecule type" value="Genomic_DNA"/>
</dbReference>
<evidence type="ECO:0000313" key="3">
    <source>
        <dbReference type="Proteomes" id="UP000318199"/>
    </source>
</evidence>
<reference evidence="2 3" key="1">
    <citation type="submission" date="2019-07" db="EMBL/GenBank/DDBJ databases">
        <title>Caenimonas sedimenti sp. nov., isolated from activated sludge.</title>
        <authorList>
            <person name="Xu J."/>
        </authorList>
    </citation>
    <scope>NUCLEOTIDE SEQUENCE [LARGE SCALE GENOMIC DNA]</scope>
    <source>
        <strain evidence="2 3">HX-9-20</strain>
    </source>
</reference>
<sequence length="114" mass="12666">MEDREQLEILTVTTAVGSRPDAEKLARAVIDARLAACVQLDAGLVSIYRWQGQVCEETEIRLTLKTIPEAEPALRTFLGAQHPYDVPQYTCWRAIASPDYAHWVRGEVVMPAGA</sequence>
<comment type="caution">
    <text evidence="2">The sequence shown here is derived from an EMBL/GenBank/DDBJ whole genome shotgun (WGS) entry which is preliminary data.</text>
</comment>
<dbReference type="SUPFAM" id="SSF54913">
    <property type="entry name" value="GlnB-like"/>
    <property type="match status" value="1"/>
</dbReference>
<organism evidence="2 3">
    <name type="scientific">Caenimonas sedimenti</name>
    <dbReference type="NCBI Taxonomy" id="2596921"/>
    <lineage>
        <taxon>Bacteria</taxon>
        <taxon>Pseudomonadati</taxon>
        <taxon>Pseudomonadota</taxon>
        <taxon>Betaproteobacteria</taxon>
        <taxon>Burkholderiales</taxon>
        <taxon>Comamonadaceae</taxon>
        <taxon>Caenimonas</taxon>
    </lineage>
</organism>
<dbReference type="Pfam" id="PF03091">
    <property type="entry name" value="CutA1"/>
    <property type="match status" value="1"/>
</dbReference>
<dbReference type="GO" id="GO:0010038">
    <property type="term" value="P:response to metal ion"/>
    <property type="evidence" value="ECO:0007669"/>
    <property type="project" value="InterPro"/>
</dbReference>
<dbReference type="PANTHER" id="PTHR23419">
    <property type="entry name" value="DIVALENT CATION TOLERANCE CUTA-RELATED"/>
    <property type="match status" value="1"/>
</dbReference>